<gene>
    <name evidence="1" type="ORF">YALI1_C03225g</name>
</gene>
<evidence type="ECO:0000313" key="2">
    <source>
        <dbReference type="Proteomes" id="UP000182444"/>
    </source>
</evidence>
<reference evidence="1 2" key="1">
    <citation type="journal article" date="2016" name="PLoS ONE">
        <title>Sequence Assembly of Yarrowia lipolytica Strain W29/CLIB89 Shows Transposable Element Diversity.</title>
        <authorList>
            <person name="Magnan C."/>
            <person name="Yu J."/>
            <person name="Chang I."/>
            <person name="Jahn E."/>
            <person name="Kanomata Y."/>
            <person name="Wu J."/>
            <person name="Zeller M."/>
            <person name="Oakes M."/>
            <person name="Baldi P."/>
            <person name="Sandmeyer S."/>
        </authorList>
    </citation>
    <scope>NUCLEOTIDE SEQUENCE [LARGE SCALE GENOMIC DNA]</scope>
    <source>
        <strain evidence="2">CLIB89(W29)</strain>
    </source>
</reference>
<evidence type="ECO:0000313" key="1">
    <source>
        <dbReference type="EMBL" id="AOW02229.1"/>
    </source>
</evidence>
<sequence length="72" mass="7913">MTRFSGSFCSFTTQSLPEVPPILTGLPPGSSGVMVITSRSHFSAEEARSSILRWIIPGENRRSIVRSYLVIT</sequence>
<proteinExistence type="predicted"/>
<organism evidence="1 2">
    <name type="scientific">Yarrowia lipolytica</name>
    <name type="common">Candida lipolytica</name>
    <dbReference type="NCBI Taxonomy" id="4952"/>
    <lineage>
        <taxon>Eukaryota</taxon>
        <taxon>Fungi</taxon>
        <taxon>Dikarya</taxon>
        <taxon>Ascomycota</taxon>
        <taxon>Saccharomycotina</taxon>
        <taxon>Dipodascomycetes</taxon>
        <taxon>Dipodascales</taxon>
        <taxon>Dipodascales incertae sedis</taxon>
        <taxon>Yarrowia</taxon>
    </lineage>
</organism>
<dbReference type="AlphaFoldDB" id="A0A1D8N9B3"/>
<accession>A0A1D8N9B3</accession>
<dbReference type="RefSeq" id="XP_068138283.1">
    <property type="nucleotide sequence ID" value="XM_068282182.1"/>
</dbReference>
<dbReference type="EMBL" id="CP017555">
    <property type="protein sequence ID" value="AOW02229.1"/>
    <property type="molecule type" value="Genomic_DNA"/>
</dbReference>
<dbReference type="VEuPathDB" id="FungiDB:YALI1_C03225g"/>
<dbReference type="Proteomes" id="UP000182444">
    <property type="component" value="Chromosome 1C"/>
</dbReference>
<protein>
    <submittedName>
        <fullName evidence="1">Uncharacterized protein</fullName>
    </submittedName>
</protein>
<name>A0A1D8N9B3_YARLL</name>
<dbReference type="GeneID" id="94582825"/>